<evidence type="ECO:0000256" key="1">
    <source>
        <dbReference type="ARBA" id="ARBA00022729"/>
    </source>
</evidence>
<keyword evidence="6" id="KW-0503">Monooxygenase</keyword>
<feature type="compositionally biased region" description="Basic and acidic residues" evidence="2">
    <location>
        <begin position="272"/>
        <end position="297"/>
    </location>
</feature>
<keyword evidence="3" id="KW-0472">Membrane</keyword>
<feature type="compositionally biased region" description="Basic and acidic residues" evidence="2">
    <location>
        <begin position="239"/>
        <end position="254"/>
    </location>
</feature>
<dbReference type="RefSeq" id="WP_168094424.1">
    <property type="nucleotide sequence ID" value="NZ_JAATER010000251.1"/>
</dbReference>
<evidence type="ECO:0000313" key="7">
    <source>
        <dbReference type="Proteomes" id="UP001142374"/>
    </source>
</evidence>
<dbReference type="AlphaFoldDB" id="A0A9X2LH54"/>
<dbReference type="SUPFAM" id="SSF81296">
    <property type="entry name" value="E set domains"/>
    <property type="match status" value="1"/>
</dbReference>
<sequence length="374" mass="38173">MRTRHKAVRMTLLGAAPLALTALTAVPAQAHGSMTDPVSRVSACFAEGPEHPRSAACKAMVAAGGTQPLYDWNEVNIGDAAGRHRQIIPDGKLCSAGRAKYKGLDLPRADWPGSKLAPGKHTFRYRATAPHRGTFELYLTKDGYDPKKPLKWSDLEAKPFAKVTNPTLKNGSYVFDGTVPKRSGRHLVYSVWQRSDSPEAFYTCSDVDFGGKGNGKVATAAQAADEAAAPAASAPSERQIAEEAGKSTVDHGGHGGDGPGDGGPGAGGHGAGGHDENGHGENGHAEKGHAEKGHGENGRAAGSGEVGAGDVGAGNAPGSSVKTANAPAAQGGRLAETGGDDSTAMLAIGGAGVLAVGSATLFLAMRRRSARNHA</sequence>
<dbReference type="GO" id="GO:0004497">
    <property type="term" value="F:monooxygenase activity"/>
    <property type="evidence" value="ECO:0007669"/>
    <property type="project" value="UniProtKB-KW"/>
</dbReference>
<dbReference type="PANTHER" id="PTHR34823">
    <property type="entry name" value="GLCNAC-BINDING PROTEIN A"/>
    <property type="match status" value="1"/>
</dbReference>
<comment type="caution">
    <text evidence="6">The sequence shown here is derived from an EMBL/GenBank/DDBJ whole genome shotgun (WGS) entry which is preliminary data.</text>
</comment>
<dbReference type="InterPro" id="IPR004302">
    <property type="entry name" value="Cellulose/chitin-bd_N"/>
</dbReference>
<evidence type="ECO:0000256" key="3">
    <source>
        <dbReference type="SAM" id="Phobius"/>
    </source>
</evidence>
<feature type="transmembrane region" description="Helical" evidence="3">
    <location>
        <begin position="344"/>
        <end position="364"/>
    </location>
</feature>
<dbReference type="NCBIfam" id="TIGR01167">
    <property type="entry name" value="LPXTG_anchor"/>
    <property type="match status" value="1"/>
</dbReference>
<dbReference type="EMBL" id="JANIID010000013">
    <property type="protein sequence ID" value="MCQ8771227.1"/>
    <property type="molecule type" value="Genomic_DNA"/>
</dbReference>
<name>A0A9X2LH54_9ACTN</name>
<keyword evidence="3" id="KW-1133">Transmembrane helix</keyword>
<evidence type="ECO:0000256" key="2">
    <source>
        <dbReference type="SAM" id="MobiDB-lite"/>
    </source>
</evidence>
<dbReference type="CDD" id="cd21177">
    <property type="entry name" value="LPMO_AA10"/>
    <property type="match status" value="1"/>
</dbReference>
<dbReference type="Proteomes" id="UP001142374">
    <property type="component" value="Unassembled WGS sequence"/>
</dbReference>
<feature type="compositionally biased region" description="Gly residues" evidence="2">
    <location>
        <begin position="255"/>
        <end position="271"/>
    </location>
</feature>
<reference evidence="6" key="1">
    <citation type="submission" date="2022-06" db="EMBL/GenBank/DDBJ databases">
        <title>WGS of actinobacteria.</title>
        <authorList>
            <person name="Thawai C."/>
        </authorList>
    </citation>
    <scope>NUCLEOTIDE SEQUENCE</scope>
    <source>
        <strain evidence="6">AA8</strain>
    </source>
</reference>
<evidence type="ECO:0000313" key="6">
    <source>
        <dbReference type="EMBL" id="MCQ8771227.1"/>
    </source>
</evidence>
<keyword evidence="3" id="KW-0812">Transmembrane</keyword>
<feature type="signal peptide" evidence="4">
    <location>
        <begin position="1"/>
        <end position="30"/>
    </location>
</feature>
<dbReference type="InterPro" id="IPR051024">
    <property type="entry name" value="GlcNAc_Chitin_IntDeg"/>
</dbReference>
<organism evidence="6 7">
    <name type="scientific">Streptomyces telluris</name>
    <dbReference type="NCBI Taxonomy" id="2720021"/>
    <lineage>
        <taxon>Bacteria</taxon>
        <taxon>Bacillati</taxon>
        <taxon>Actinomycetota</taxon>
        <taxon>Actinomycetes</taxon>
        <taxon>Kitasatosporales</taxon>
        <taxon>Streptomycetaceae</taxon>
        <taxon>Streptomyces</taxon>
    </lineage>
</organism>
<keyword evidence="7" id="KW-1185">Reference proteome</keyword>
<dbReference type="Gene3D" id="2.70.50.50">
    <property type="entry name" value="chitin-binding protein cbp21"/>
    <property type="match status" value="1"/>
</dbReference>
<evidence type="ECO:0000256" key="4">
    <source>
        <dbReference type="SAM" id="SignalP"/>
    </source>
</evidence>
<feature type="domain" description="Chitin-binding type-4" evidence="5">
    <location>
        <begin position="31"/>
        <end position="207"/>
    </location>
</feature>
<dbReference type="NCBIfam" id="NF041528">
    <property type="entry name" value="strep_LAETG"/>
    <property type="match status" value="1"/>
</dbReference>
<keyword evidence="1 4" id="KW-0732">Signal</keyword>
<proteinExistence type="predicted"/>
<dbReference type="InterPro" id="IPR014756">
    <property type="entry name" value="Ig_E-set"/>
</dbReference>
<feature type="region of interest" description="Disordered" evidence="2">
    <location>
        <begin position="228"/>
        <end position="336"/>
    </location>
</feature>
<dbReference type="PANTHER" id="PTHR34823:SF1">
    <property type="entry name" value="CHITIN-BINDING TYPE-4 DOMAIN-CONTAINING PROTEIN"/>
    <property type="match status" value="1"/>
</dbReference>
<evidence type="ECO:0000259" key="5">
    <source>
        <dbReference type="Pfam" id="PF03067"/>
    </source>
</evidence>
<accession>A0A9X2LH54</accession>
<feature type="chain" id="PRO_5040991595" evidence="4">
    <location>
        <begin position="31"/>
        <end position="374"/>
    </location>
</feature>
<dbReference type="Pfam" id="PF03067">
    <property type="entry name" value="LPMO_10"/>
    <property type="match status" value="1"/>
</dbReference>
<keyword evidence="6" id="KW-0560">Oxidoreductase</keyword>
<gene>
    <name evidence="6" type="ORF">NQU55_15850</name>
</gene>
<protein>
    <submittedName>
        <fullName evidence="6">Lytic polysaccharide monooxygenase</fullName>
    </submittedName>
</protein>